<dbReference type="GeneID" id="44998103"/>
<dbReference type="NCBIfam" id="TIGR00745">
    <property type="entry name" value="apbA_panE"/>
    <property type="match status" value="1"/>
</dbReference>
<dbReference type="UniPathway" id="UPA00028">
    <property type="reaction ID" value="UER00004"/>
</dbReference>
<dbReference type="PANTHER" id="PTHR21708">
    <property type="entry name" value="PROBABLE 2-DEHYDROPANTOATE 2-REDUCTASE"/>
    <property type="match status" value="1"/>
</dbReference>
<keyword evidence="3 4" id="KW-0560">Oxidoreductase</keyword>
<dbReference type="Proteomes" id="UP000000814">
    <property type="component" value="Chromosome"/>
</dbReference>
<dbReference type="InterPro" id="IPR013328">
    <property type="entry name" value="6PGD_dom2"/>
</dbReference>
<dbReference type="SMR" id="Q97IN5"/>
<dbReference type="KEGG" id="cac:CA_C1605"/>
<dbReference type="STRING" id="272562.CA_C1605"/>
<dbReference type="SUPFAM" id="SSF48179">
    <property type="entry name" value="6-phosphogluconate dehydrogenase C-terminal domain-like"/>
    <property type="match status" value="1"/>
</dbReference>
<dbReference type="InterPro" id="IPR013332">
    <property type="entry name" value="KPR_N"/>
</dbReference>
<dbReference type="Gene3D" id="3.40.50.720">
    <property type="entry name" value="NAD(P)-binding Rossmann-like Domain"/>
    <property type="match status" value="1"/>
</dbReference>
<dbReference type="PROSITE" id="PS51257">
    <property type="entry name" value="PROKAR_LIPOPROTEIN"/>
    <property type="match status" value="1"/>
</dbReference>
<proteinExistence type="inferred from homology"/>
<dbReference type="PIR" id="A97098">
    <property type="entry name" value="A97098"/>
</dbReference>
<evidence type="ECO:0000259" key="6">
    <source>
        <dbReference type="Pfam" id="PF08546"/>
    </source>
</evidence>
<dbReference type="OrthoDB" id="9793586at2"/>
<evidence type="ECO:0000256" key="4">
    <source>
        <dbReference type="RuleBase" id="RU362068"/>
    </source>
</evidence>
<keyword evidence="8" id="KW-1185">Reference proteome</keyword>
<dbReference type="Pfam" id="PF08546">
    <property type="entry name" value="ApbA_C"/>
    <property type="match status" value="1"/>
</dbReference>
<dbReference type="InterPro" id="IPR008927">
    <property type="entry name" value="6-PGluconate_DH-like_C_sf"/>
</dbReference>
<organism evidence="7 8">
    <name type="scientific">Clostridium acetobutylicum (strain ATCC 824 / DSM 792 / JCM 1419 / IAM 19013 / LMG 5710 / NBRC 13948 / NRRL B-527 / VKM B-1787 / 2291 / W)</name>
    <dbReference type="NCBI Taxonomy" id="272562"/>
    <lineage>
        <taxon>Bacteria</taxon>
        <taxon>Bacillati</taxon>
        <taxon>Bacillota</taxon>
        <taxon>Clostridia</taxon>
        <taxon>Eubacteriales</taxon>
        <taxon>Clostridiaceae</taxon>
        <taxon>Clostridium</taxon>
    </lineage>
</organism>
<dbReference type="RefSeq" id="WP_010964913.1">
    <property type="nucleotide sequence ID" value="NC_003030.1"/>
</dbReference>
<evidence type="ECO:0000256" key="3">
    <source>
        <dbReference type="ARBA" id="ARBA00023002"/>
    </source>
</evidence>
<evidence type="ECO:0000313" key="8">
    <source>
        <dbReference type="Proteomes" id="UP000000814"/>
    </source>
</evidence>
<dbReference type="PANTHER" id="PTHR21708:SF26">
    <property type="entry name" value="2-DEHYDROPANTOATE 2-REDUCTASE"/>
    <property type="match status" value="1"/>
</dbReference>
<dbReference type="SUPFAM" id="SSF51735">
    <property type="entry name" value="NAD(P)-binding Rossmann-fold domains"/>
    <property type="match status" value="1"/>
</dbReference>
<dbReference type="InterPro" id="IPR003710">
    <property type="entry name" value="ApbA"/>
</dbReference>
<keyword evidence="4" id="KW-0566">Pantothenate biosynthesis</keyword>
<gene>
    <name evidence="7" type="primary">arbA</name>
    <name evidence="7" type="ordered locus">CA_C1605</name>
</gene>
<reference evidence="7 8" key="1">
    <citation type="journal article" date="2001" name="J. Bacteriol.">
        <title>Genome sequence and comparative analysis of the solvent-producing bacterium Clostridium acetobutylicum.</title>
        <authorList>
            <person name="Nolling J."/>
            <person name="Breton G."/>
            <person name="Omelchenko M.V."/>
            <person name="Makarova K.S."/>
            <person name="Zeng Q."/>
            <person name="Gibson R."/>
            <person name="Lee H.M."/>
            <person name="Dubois J."/>
            <person name="Qiu D."/>
            <person name="Hitti J."/>
            <person name="Wolf Y.I."/>
            <person name="Tatusov R.L."/>
            <person name="Sabathe F."/>
            <person name="Doucette-Stamm L."/>
            <person name="Soucaille P."/>
            <person name="Daly M.J."/>
            <person name="Bennett G.N."/>
            <person name="Koonin E.V."/>
            <person name="Smith D.R."/>
        </authorList>
    </citation>
    <scope>NUCLEOTIDE SEQUENCE [LARGE SCALE GENOMIC DNA]</scope>
    <source>
        <strain evidence="8">ATCC 824 / DSM 792 / JCM 1419 / LMG 5710 / VKM B-1787</strain>
    </source>
</reference>
<evidence type="ECO:0000259" key="5">
    <source>
        <dbReference type="Pfam" id="PF02558"/>
    </source>
</evidence>
<sequence>MKRIRNISVVGMGAVGCAYGRKLYKLNPNNFKIIADDKRKEKLTKNGFLINGEKYDFKCVSPNENLGKDDLIIIAVKYNQLEEAIEEIRNYVGENTIILSFLNGIKSEEEIGKVYGMDKILYSYCVLESTRKGSEVYVSDGYKIVFGQKESDNKYEKIKAVRELFDDAEIDYEIPVDIIHSMWSKFMFNVGINPVSAILKANYGMLQKNKYARETMVSAMMEVINISQKASVNLKIEEINHWLAVLDECELHGKTSMCQDILMGRKTEIDMLSGEVCALGEKYGVDTPVNRTLFNMVKSIE</sequence>
<accession>Q97IN5</accession>
<dbReference type="GO" id="GO:0005737">
    <property type="term" value="C:cytoplasm"/>
    <property type="evidence" value="ECO:0007669"/>
    <property type="project" value="TreeGrafter"/>
</dbReference>
<dbReference type="eggNOG" id="COG1893">
    <property type="taxonomic scope" value="Bacteria"/>
</dbReference>
<dbReference type="Gene3D" id="1.10.1040.10">
    <property type="entry name" value="N-(1-d-carboxylethyl)-l-norvaline Dehydrogenase, domain 2"/>
    <property type="match status" value="1"/>
</dbReference>
<dbReference type="InterPro" id="IPR036291">
    <property type="entry name" value="NAD(P)-bd_dom_sf"/>
</dbReference>
<comment type="pathway">
    <text evidence="4">Cofactor biosynthesis; (R)-pantothenate biosynthesis; (R)-pantoate from 3-methyl-2-oxobutanoate: step 2/2.</text>
</comment>
<comment type="function">
    <text evidence="4">Catalyzes the NADPH-dependent reduction of ketopantoate into pantoic acid.</text>
</comment>
<dbReference type="HOGENOM" id="CLU_031468_6_0_9"/>
<dbReference type="PATRIC" id="fig|272562.8.peg.1804"/>
<keyword evidence="2 4" id="KW-0521">NADP</keyword>
<protein>
    <recommendedName>
        <fullName evidence="4">2-dehydropantoate 2-reductase</fullName>
        <ecNumber evidence="4">1.1.1.169</ecNumber>
    </recommendedName>
    <alternativeName>
        <fullName evidence="4">Ketopantoate reductase</fullName>
    </alternativeName>
</protein>
<dbReference type="EC" id="1.1.1.169" evidence="4"/>
<comment type="catalytic activity">
    <reaction evidence="4">
        <text>(R)-pantoate + NADP(+) = 2-dehydropantoate + NADPH + H(+)</text>
        <dbReference type="Rhea" id="RHEA:16233"/>
        <dbReference type="ChEBI" id="CHEBI:11561"/>
        <dbReference type="ChEBI" id="CHEBI:15378"/>
        <dbReference type="ChEBI" id="CHEBI:15980"/>
        <dbReference type="ChEBI" id="CHEBI:57783"/>
        <dbReference type="ChEBI" id="CHEBI:58349"/>
        <dbReference type="EC" id="1.1.1.169"/>
    </reaction>
</comment>
<dbReference type="EMBL" id="AE001437">
    <property type="protein sequence ID" value="AAK79572.1"/>
    <property type="molecule type" value="Genomic_DNA"/>
</dbReference>
<comment type="similarity">
    <text evidence="1 4">Belongs to the ketopantoate reductase family.</text>
</comment>
<evidence type="ECO:0000256" key="2">
    <source>
        <dbReference type="ARBA" id="ARBA00022857"/>
    </source>
</evidence>
<dbReference type="DNASU" id="1117788"/>
<name>Q97IN5_CLOAB</name>
<feature type="domain" description="Ketopantoate reductase C-terminal" evidence="6">
    <location>
        <begin position="177"/>
        <end position="301"/>
    </location>
</feature>
<dbReference type="GO" id="GO:0015940">
    <property type="term" value="P:pantothenate biosynthetic process"/>
    <property type="evidence" value="ECO:0007669"/>
    <property type="project" value="UniProtKB-UniPathway"/>
</dbReference>
<evidence type="ECO:0000313" key="7">
    <source>
        <dbReference type="EMBL" id="AAK79572.1"/>
    </source>
</evidence>
<dbReference type="AlphaFoldDB" id="Q97IN5"/>
<feature type="domain" description="Ketopantoate reductase N-terminal" evidence="5">
    <location>
        <begin position="7"/>
        <end position="148"/>
    </location>
</feature>
<dbReference type="InterPro" id="IPR013752">
    <property type="entry name" value="KPA_reductase"/>
</dbReference>
<dbReference type="Pfam" id="PF02558">
    <property type="entry name" value="ApbA"/>
    <property type="match status" value="1"/>
</dbReference>
<dbReference type="InterPro" id="IPR051402">
    <property type="entry name" value="KPR-Related"/>
</dbReference>
<dbReference type="GO" id="GO:0008677">
    <property type="term" value="F:2-dehydropantoate 2-reductase activity"/>
    <property type="evidence" value="ECO:0007669"/>
    <property type="project" value="UniProtKB-EC"/>
</dbReference>
<evidence type="ECO:0000256" key="1">
    <source>
        <dbReference type="ARBA" id="ARBA00007870"/>
    </source>
</evidence>